<comment type="caution">
    <text evidence="2">The sequence shown here is derived from an EMBL/GenBank/DDBJ whole genome shotgun (WGS) entry which is preliminary data.</text>
</comment>
<keyword evidence="3" id="KW-1185">Reference proteome</keyword>
<organism evidence="2 3">
    <name type="scientific">Friedmanniomyces endolithicus</name>
    <dbReference type="NCBI Taxonomy" id="329885"/>
    <lineage>
        <taxon>Eukaryota</taxon>
        <taxon>Fungi</taxon>
        <taxon>Dikarya</taxon>
        <taxon>Ascomycota</taxon>
        <taxon>Pezizomycotina</taxon>
        <taxon>Dothideomycetes</taxon>
        <taxon>Dothideomycetidae</taxon>
        <taxon>Mycosphaerellales</taxon>
        <taxon>Teratosphaeriaceae</taxon>
        <taxon>Friedmanniomyces</taxon>
    </lineage>
</organism>
<gene>
    <name evidence="2" type="ORF">LTR91_001401</name>
</gene>
<proteinExistence type="predicted"/>
<dbReference type="Proteomes" id="UP001175353">
    <property type="component" value="Unassembled WGS sequence"/>
</dbReference>
<feature type="region of interest" description="Disordered" evidence="1">
    <location>
        <begin position="114"/>
        <end position="184"/>
    </location>
</feature>
<protein>
    <submittedName>
        <fullName evidence="2">Uncharacterized protein</fullName>
    </submittedName>
</protein>
<evidence type="ECO:0000256" key="1">
    <source>
        <dbReference type="SAM" id="MobiDB-lite"/>
    </source>
</evidence>
<evidence type="ECO:0000313" key="2">
    <source>
        <dbReference type="EMBL" id="KAK1013803.1"/>
    </source>
</evidence>
<sequence length="184" mass="19391">MQSPLEEEFDYEITRIEPPCPLHPSGPDRAMLAPAAHTTASSLIFKKTAMLEEMVSVLSSDLEATQQQLLDRRVELLAFNERLDRVAASVAGKEKKKVAGLSTPLPHAPSVRYDAQSDAAETPLPPTPPEKLGSSWLGSSKIPDIVGAEGKGGQRAEGLSTGHPPGTLDPTFADAGVGVAGTDV</sequence>
<reference evidence="2" key="1">
    <citation type="submission" date="2023-06" db="EMBL/GenBank/DDBJ databases">
        <title>Black Yeasts Isolated from many extreme environments.</title>
        <authorList>
            <person name="Coleine C."/>
            <person name="Stajich J.E."/>
            <person name="Selbmann L."/>
        </authorList>
    </citation>
    <scope>NUCLEOTIDE SEQUENCE</scope>
    <source>
        <strain evidence="2">CCFEE 5200</strain>
    </source>
</reference>
<dbReference type="EMBL" id="JAUJLE010000005">
    <property type="protein sequence ID" value="KAK1013803.1"/>
    <property type="molecule type" value="Genomic_DNA"/>
</dbReference>
<accession>A0AAN6R1M7</accession>
<name>A0AAN6R1M7_9PEZI</name>
<evidence type="ECO:0000313" key="3">
    <source>
        <dbReference type="Proteomes" id="UP001175353"/>
    </source>
</evidence>
<dbReference type="AlphaFoldDB" id="A0AAN6R1M7"/>